<reference evidence="2 3" key="1">
    <citation type="submission" date="2020-01" db="EMBL/GenBank/DDBJ databases">
        <title>A novel Bacillus sp. from Pasinler.</title>
        <authorList>
            <person name="Adiguzel A."/>
            <person name="Ay H."/>
            <person name="Baltaci M.O."/>
        </authorList>
    </citation>
    <scope>NUCLEOTIDE SEQUENCE [LARGE SCALE GENOMIC DNA]</scope>
    <source>
        <strain evidence="2 3">P1</strain>
    </source>
</reference>
<comment type="caution">
    <text evidence="2">The sequence shown here is derived from an EMBL/GenBank/DDBJ whole genome shotgun (WGS) entry which is preliminary data.</text>
</comment>
<dbReference type="RefSeq" id="WP_161919200.1">
    <property type="nucleotide sequence ID" value="NZ_JAACYS010000003.1"/>
</dbReference>
<keyword evidence="1" id="KW-0812">Transmembrane</keyword>
<evidence type="ECO:0000313" key="2">
    <source>
        <dbReference type="EMBL" id="NCU16363.1"/>
    </source>
</evidence>
<evidence type="ECO:0000256" key="1">
    <source>
        <dbReference type="SAM" id="Phobius"/>
    </source>
</evidence>
<sequence length="59" mass="7155">MKRVERIIIKLVFIQGIFLLLSQIFLHHYNFFPEWRELIQYEGVGADNFTKILETFKIP</sequence>
<keyword evidence="3" id="KW-1185">Reference proteome</keyword>
<keyword evidence="1" id="KW-1133">Transmembrane helix</keyword>
<evidence type="ECO:0000313" key="3">
    <source>
        <dbReference type="Proteomes" id="UP000743899"/>
    </source>
</evidence>
<protein>
    <submittedName>
        <fullName evidence="2">YpfB family protein</fullName>
    </submittedName>
</protein>
<accession>A0ABW9ZYX0</accession>
<keyword evidence="1" id="KW-0472">Membrane</keyword>
<dbReference type="EMBL" id="JAACYS010000003">
    <property type="protein sequence ID" value="NCU16363.1"/>
    <property type="molecule type" value="Genomic_DNA"/>
</dbReference>
<dbReference type="Pfam" id="PF17313">
    <property type="entry name" value="DUF5359"/>
    <property type="match status" value="1"/>
</dbReference>
<gene>
    <name evidence="2" type="ORF">GW534_01045</name>
</gene>
<organism evidence="2 3">
    <name type="scientific">Pallidibacillus pasinlerensis</name>
    <dbReference type="NCBI Taxonomy" id="2703818"/>
    <lineage>
        <taxon>Bacteria</taxon>
        <taxon>Bacillati</taxon>
        <taxon>Bacillota</taxon>
        <taxon>Bacilli</taxon>
        <taxon>Bacillales</taxon>
        <taxon>Bacillaceae</taxon>
        <taxon>Pallidibacillus</taxon>
    </lineage>
</organism>
<feature type="transmembrane region" description="Helical" evidence="1">
    <location>
        <begin position="7"/>
        <end position="26"/>
    </location>
</feature>
<dbReference type="Proteomes" id="UP000743899">
    <property type="component" value="Unassembled WGS sequence"/>
</dbReference>
<proteinExistence type="predicted"/>
<dbReference type="InterPro" id="IPR035281">
    <property type="entry name" value="DUF5359"/>
</dbReference>
<name>A0ABW9ZYX0_9BACI</name>